<protein>
    <submittedName>
        <fullName evidence="3">Uncharacterized protein</fullName>
    </submittedName>
</protein>
<gene>
    <name evidence="3" type="ORF">DPMN_192725</name>
</gene>
<name>A0A9D3Y6V9_DREPO</name>
<comment type="caution">
    <text evidence="3">The sequence shown here is derived from an EMBL/GenBank/DDBJ whole genome shotgun (WGS) entry which is preliminary data.</text>
</comment>
<accession>A0A9D3Y6V9</accession>
<keyword evidence="1" id="KW-0175">Coiled coil</keyword>
<feature type="compositionally biased region" description="Basic and acidic residues" evidence="2">
    <location>
        <begin position="246"/>
        <end position="256"/>
    </location>
</feature>
<proteinExistence type="predicted"/>
<feature type="region of interest" description="Disordered" evidence="2">
    <location>
        <begin position="220"/>
        <end position="256"/>
    </location>
</feature>
<feature type="compositionally biased region" description="Polar residues" evidence="2">
    <location>
        <begin position="65"/>
        <end position="74"/>
    </location>
</feature>
<evidence type="ECO:0000313" key="4">
    <source>
        <dbReference type="Proteomes" id="UP000828390"/>
    </source>
</evidence>
<evidence type="ECO:0000313" key="3">
    <source>
        <dbReference type="EMBL" id="KAH3693321.1"/>
    </source>
</evidence>
<reference evidence="3" key="1">
    <citation type="journal article" date="2019" name="bioRxiv">
        <title>The Genome of the Zebra Mussel, Dreissena polymorpha: A Resource for Invasive Species Research.</title>
        <authorList>
            <person name="McCartney M.A."/>
            <person name="Auch B."/>
            <person name="Kono T."/>
            <person name="Mallez S."/>
            <person name="Zhang Y."/>
            <person name="Obille A."/>
            <person name="Becker A."/>
            <person name="Abrahante J.E."/>
            <person name="Garbe J."/>
            <person name="Badalamenti J.P."/>
            <person name="Herman A."/>
            <person name="Mangelson H."/>
            <person name="Liachko I."/>
            <person name="Sullivan S."/>
            <person name="Sone E.D."/>
            <person name="Koren S."/>
            <person name="Silverstein K.A.T."/>
            <person name="Beckman K.B."/>
            <person name="Gohl D.M."/>
        </authorList>
    </citation>
    <scope>NUCLEOTIDE SEQUENCE</scope>
    <source>
        <strain evidence="3">Duluth1</strain>
        <tissue evidence="3">Whole animal</tissue>
    </source>
</reference>
<dbReference type="Proteomes" id="UP000828390">
    <property type="component" value="Unassembled WGS sequence"/>
</dbReference>
<feature type="compositionally biased region" description="Polar residues" evidence="2">
    <location>
        <begin position="230"/>
        <end position="245"/>
    </location>
</feature>
<evidence type="ECO:0000256" key="1">
    <source>
        <dbReference type="SAM" id="Coils"/>
    </source>
</evidence>
<keyword evidence="4" id="KW-1185">Reference proteome</keyword>
<feature type="coiled-coil region" evidence="1">
    <location>
        <begin position="141"/>
        <end position="175"/>
    </location>
</feature>
<evidence type="ECO:0000256" key="2">
    <source>
        <dbReference type="SAM" id="MobiDB-lite"/>
    </source>
</evidence>
<feature type="region of interest" description="Disordered" evidence="2">
    <location>
        <begin position="65"/>
        <end position="85"/>
    </location>
</feature>
<dbReference type="EMBL" id="JAIWYP010000017">
    <property type="protein sequence ID" value="KAH3693321.1"/>
    <property type="molecule type" value="Genomic_DNA"/>
</dbReference>
<sequence>MLLGHKQEIRVQTLKEIIQAKETRVQVANESSVLRKQLADREYMLQVECGIIQRRVGKTHSAEFATTASSQAETSHVDSNEPETTESIIPNLFRITVDEKMMEIERHNPLILMEKWREAETNVKKNELKNVLSKCALPEEKQRLQNQLRIKTEQVECLTEQRQILESRCQALHKKIGVLEKSHSTAEEDSLQLRQLTQEDVQLQFDYTIVLEKLQSIGNVSEARSERSSATDQEISSTDQSNEPSKSNETRKLQIE</sequence>
<organism evidence="3 4">
    <name type="scientific">Dreissena polymorpha</name>
    <name type="common">Zebra mussel</name>
    <name type="synonym">Mytilus polymorpha</name>
    <dbReference type="NCBI Taxonomy" id="45954"/>
    <lineage>
        <taxon>Eukaryota</taxon>
        <taxon>Metazoa</taxon>
        <taxon>Spiralia</taxon>
        <taxon>Lophotrochozoa</taxon>
        <taxon>Mollusca</taxon>
        <taxon>Bivalvia</taxon>
        <taxon>Autobranchia</taxon>
        <taxon>Heteroconchia</taxon>
        <taxon>Euheterodonta</taxon>
        <taxon>Imparidentia</taxon>
        <taxon>Neoheterodontei</taxon>
        <taxon>Myida</taxon>
        <taxon>Dreissenoidea</taxon>
        <taxon>Dreissenidae</taxon>
        <taxon>Dreissena</taxon>
    </lineage>
</organism>
<reference evidence="3" key="2">
    <citation type="submission" date="2020-11" db="EMBL/GenBank/DDBJ databases">
        <authorList>
            <person name="McCartney M.A."/>
            <person name="Auch B."/>
            <person name="Kono T."/>
            <person name="Mallez S."/>
            <person name="Becker A."/>
            <person name="Gohl D.M."/>
            <person name="Silverstein K.A.T."/>
            <person name="Koren S."/>
            <person name="Bechman K.B."/>
            <person name="Herman A."/>
            <person name="Abrahante J.E."/>
            <person name="Garbe J."/>
        </authorList>
    </citation>
    <scope>NUCLEOTIDE SEQUENCE</scope>
    <source>
        <strain evidence="3">Duluth1</strain>
        <tissue evidence="3">Whole animal</tissue>
    </source>
</reference>
<dbReference type="AlphaFoldDB" id="A0A9D3Y6V9"/>